<accession>A0ABU2H8H3</accession>
<organism evidence="1 2">
    <name type="scientific">Lipingzhangella rawalii</name>
    <dbReference type="NCBI Taxonomy" id="2055835"/>
    <lineage>
        <taxon>Bacteria</taxon>
        <taxon>Bacillati</taxon>
        <taxon>Actinomycetota</taxon>
        <taxon>Actinomycetes</taxon>
        <taxon>Streptosporangiales</taxon>
        <taxon>Nocardiopsidaceae</taxon>
        <taxon>Lipingzhangella</taxon>
    </lineage>
</organism>
<dbReference type="Pfam" id="PF13489">
    <property type="entry name" value="Methyltransf_23"/>
    <property type="match status" value="1"/>
</dbReference>
<evidence type="ECO:0000313" key="1">
    <source>
        <dbReference type="EMBL" id="MDS1271615.1"/>
    </source>
</evidence>
<dbReference type="Gene3D" id="3.40.50.150">
    <property type="entry name" value="Vaccinia Virus protein VP39"/>
    <property type="match status" value="1"/>
</dbReference>
<dbReference type="RefSeq" id="WP_310913161.1">
    <property type="nucleotide sequence ID" value="NZ_JAVLVT010000006.1"/>
</dbReference>
<dbReference type="EC" id="2.1.1.-" evidence="1"/>
<dbReference type="PANTHER" id="PTHR43861">
    <property type="entry name" value="TRANS-ACONITATE 2-METHYLTRANSFERASE-RELATED"/>
    <property type="match status" value="1"/>
</dbReference>
<dbReference type="CDD" id="cd02440">
    <property type="entry name" value="AdoMet_MTases"/>
    <property type="match status" value="1"/>
</dbReference>
<keyword evidence="2" id="KW-1185">Reference proteome</keyword>
<keyword evidence="1" id="KW-0489">Methyltransferase</keyword>
<dbReference type="SUPFAM" id="SSF53335">
    <property type="entry name" value="S-adenosyl-L-methionine-dependent methyltransferases"/>
    <property type="match status" value="1"/>
</dbReference>
<name>A0ABU2H8H3_9ACTN</name>
<comment type="caution">
    <text evidence="1">The sequence shown here is derived from an EMBL/GenBank/DDBJ whole genome shotgun (WGS) entry which is preliminary data.</text>
</comment>
<dbReference type="EMBL" id="JAVLVT010000006">
    <property type="protein sequence ID" value="MDS1271615.1"/>
    <property type="molecule type" value="Genomic_DNA"/>
</dbReference>
<evidence type="ECO:0000313" key="2">
    <source>
        <dbReference type="Proteomes" id="UP001250214"/>
    </source>
</evidence>
<gene>
    <name evidence="1" type="ORF">RIF23_15070</name>
</gene>
<reference evidence="2" key="1">
    <citation type="submission" date="2023-07" db="EMBL/GenBank/DDBJ databases">
        <title>Novel species in the genus Lipingzhangella isolated from Sambhar Salt Lake.</title>
        <authorList>
            <person name="Jiya N."/>
            <person name="Kajale S."/>
            <person name="Sharma A."/>
        </authorList>
    </citation>
    <scope>NUCLEOTIDE SEQUENCE [LARGE SCALE GENOMIC DNA]</scope>
    <source>
        <strain evidence="2">LS1_29</strain>
    </source>
</reference>
<dbReference type="PANTHER" id="PTHR43861:SF1">
    <property type="entry name" value="TRANS-ACONITATE 2-METHYLTRANSFERASE"/>
    <property type="match status" value="1"/>
</dbReference>
<dbReference type="GO" id="GO:0032259">
    <property type="term" value="P:methylation"/>
    <property type="evidence" value="ECO:0007669"/>
    <property type="project" value="UniProtKB-KW"/>
</dbReference>
<protein>
    <submittedName>
        <fullName evidence="1">Class I SAM-dependent methyltransferase</fullName>
        <ecNumber evidence="1">2.1.1.-</ecNumber>
    </submittedName>
</protein>
<dbReference type="GO" id="GO:0008168">
    <property type="term" value="F:methyltransferase activity"/>
    <property type="evidence" value="ECO:0007669"/>
    <property type="project" value="UniProtKB-KW"/>
</dbReference>
<dbReference type="Proteomes" id="UP001250214">
    <property type="component" value="Unassembled WGS sequence"/>
</dbReference>
<sequence>MANPTSTVTEYWDRYASGVTAESDLDAAFGWTQWEHHGPGRELLGEPETALELGCGRGIAVAALSRAGVKAEGIDVSPIQVEQARNQWEPLGAQFHQGEAMEFLRGTGQVWDAIYSVWAAVWFCDPHELLPLVHDRIRPGGRLVFSHAEPVPGTSGPQGMYGAGFRGRRVWLHQWAATPDEWEQLLHSAGFAHAHVWVEPAPQTDHVGTLIGTATRRHT</sequence>
<keyword evidence="1" id="KW-0808">Transferase</keyword>
<dbReference type="InterPro" id="IPR029063">
    <property type="entry name" value="SAM-dependent_MTases_sf"/>
</dbReference>
<proteinExistence type="predicted"/>